<comment type="caution">
    <text evidence="1">The sequence shown here is derived from an EMBL/GenBank/DDBJ whole genome shotgun (WGS) entry which is preliminary data.</text>
</comment>
<sequence length="288" mass="33402">MLICYKPMGKNDKERGDNVAEKNVKELDFERKHEEDLQRLRGFRLLDDDFMSKVFEDKECTKFLLQIILNRTDLKVITVHGQHDIKNLQGRSVRLDILAVDVEGRVYNIEIQRSDKGAEVKRARYNSSLIDANVTEPGEKYENLCESYVIFITENDTMKAGLPIYHIDRTVKETGELFGDESHIIYVNSQIKDESALGKLMHDFYCTDPKDMNYKILAERVRYFKEDEKGVATMCRVMEDMRNETAREERIAMAQRLLKLGKLSYEEIAETAVLTVEEVKALDEKGIA</sequence>
<name>A0A3R6AXE3_9FIRM</name>
<dbReference type="EMBL" id="QRXY01000016">
    <property type="protein sequence ID" value="RGU44576.1"/>
    <property type="molecule type" value="Genomic_DNA"/>
</dbReference>
<dbReference type="Proteomes" id="UP000285693">
    <property type="component" value="Unassembled WGS sequence"/>
</dbReference>
<evidence type="ECO:0000313" key="2">
    <source>
        <dbReference type="Proteomes" id="UP000285693"/>
    </source>
</evidence>
<protein>
    <recommendedName>
        <fullName evidence="3">PD-(D/E)XK nuclease family transposase</fullName>
    </recommendedName>
</protein>
<dbReference type="AlphaFoldDB" id="A0A3R6AXE3"/>
<dbReference type="Pfam" id="PF12784">
    <property type="entry name" value="PDDEXK_2"/>
    <property type="match status" value="1"/>
</dbReference>
<organism evidence="1 2">
    <name type="scientific">Coprococcus comes</name>
    <dbReference type="NCBI Taxonomy" id="410072"/>
    <lineage>
        <taxon>Bacteria</taxon>
        <taxon>Bacillati</taxon>
        <taxon>Bacillota</taxon>
        <taxon>Clostridia</taxon>
        <taxon>Lachnospirales</taxon>
        <taxon>Lachnospiraceae</taxon>
        <taxon>Coprococcus</taxon>
    </lineage>
</organism>
<evidence type="ECO:0000313" key="1">
    <source>
        <dbReference type="EMBL" id="RGU44576.1"/>
    </source>
</evidence>
<evidence type="ECO:0008006" key="3">
    <source>
        <dbReference type="Google" id="ProtNLM"/>
    </source>
</evidence>
<proteinExistence type="predicted"/>
<reference evidence="1 2" key="1">
    <citation type="submission" date="2018-08" db="EMBL/GenBank/DDBJ databases">
        <title>A genome reference for cultivated species of the human gut microbiota.</title>
        <authorList>
            <person name="Zou Y."/>
            <person name="Xue W."/>
            <person name="Luo G."/>
        </authorList>
    </citation>
    <scope>NUCLEOTIDE SEQUENCE [LARGE SCALE GENOMIC DNA]</scope>
    <source>
        <strain evidence="1 2">AF16-31</strain>
    </source>
</reference>
<accession>A0A3R6AXE3</accession>
<gene>
    <name evidence="1" type="ORF">DWW65_12265</name>
</gene>
<dbReference type="RefSeq" id="WP_117824319.1">
    <property type="nucleotide sequence ID" value="NZ_QRXY01000016.1"/>
</dbReference>